<dbReference type="SUPFAM" id="SSF56601">
    <property type="entry name" value="beta-lactamase/transpeptidase-like"/>
    <property type="match status" value="1"/>
</dbReference>
<dbReference type="PANTHER" id="PTHR43283">
    <property type="entry name" value="BETA-LACTAMASE-RELATED"/>
    <property type="match status" value="1"/>
</dbReference>
<dbReference type="Pfam" id="PF00144">
    <property type="entry name" value="Beta-lactamase"/>
    <property type="match status" value="1"/>
</dbReference>
<name>A0ABY8XJT9_9PSEU</name>
<proteinExistence type="predicted"/>
<evidence type="ECO:0000313" key="3">
    <source>
        <dbReference type="Proteomes" id="UP001227101"/>
    </source>
</evidence>
<dbReference type="InterPro" id="IPR001466">
    <property type="entry name" value="Beta-lactam-related"/>
</dbReference>
<gene>
    <name evidence="2" type="ORF">QP939_45110</name>
</gene>
<keyword evidence="2" id="KW-0378">Hydrolase</keyword>
<dbReference type="RefSeq" id="WP_285452971.1">
    <property type="nucleotide sequence ID" value="NZ_CP127173.1"/>
</dbReference>
<protein>
    <submittedName>
        <fullName evidence="2">Serine hydrolase</fullName>
        <ecNumber evidence="2">3.-.-.-</ecNumber>
    </submittedName>
</protein>
<feature type="domain" description="Beta-lactamase-related" evidence="1">
    <location>
        <begin position="12"/>
        <end position="292"/>
    </location>
</feature>
<accession>A0ABY8XJT9</accession>
<evidence type="ECO:0000313" key="2">
    <source>
        <dbReference type="EMBL" id="WIV55910.1"/>
    </source>
</evidence>
<dbReference type="Gene3D" id="3.40.710.10">
    <property type="entry name" value="DD-peptidase/beta-lactamase superfamily"/>
    <property type="match status" value="1"/>
</dbReference>
<dbReference type="EMBL" id="CP127173">
    <property type="protein sequence ID" value="WIV55910.1"/>
    <property type="molecule type" value="Genomic_DNA"/>
</dbReference>
<dbReference type="PANTHER" id="PTHR43283:SF7">
    <property type="entry name" value="BETA-LACTAMASE-RELATED DOMAIN-CONTAINING PROTEIN"/>
    <property type="match status" value="1"/>
</dbReference>
<dbReference type="GO" id="GO:0016787">
    <property type="term" value="F:hydrolase activity"/>
    <property type="evidence" value="ECO:0007669"/>
    <property type="project" value="UniProtKB-KW"/>
</dbReference>
<sequence>MSAAVASLLDTLAERGMRVHSLLVHRHGELVLDLWRWPHEPGLVHKLHSATKSFTAAAVGFAEAEGLLDLEDPVVDFFRGRLREAPGENLSRMRVRDLLTMRTGHARGLSGATTRLRKTGWVDEFLDEPVVDRPGRGFRYSSTTSHVLSAIVQEVAGEPVDEYLRPRLFEPLRITDYTWERDPAGVSSGGNGLSLRPHDLLSFGVLHLQDGVWDGRRVLPAGWVRKASGLHVRRAVSGEWNGKELVPPGPDAVADSGYGYQFWVTEDGVYTASGLFGQECMVFPDHDAVVVVTGAMPDPEYHDLPGMLRETFREAFDADDGFDGLAGRLSREPDSLESPVDGPRFRRAYGFAPNDQDVRSLVVEVDGDAVRLEVEDDRGTHVLEHGLGRWVPQRTGVSVWRLHHSYQDDAAPVLAGARWSTVDELELTWHFLEGPFIDRLTLRFDGDDVVLDHGVNCNSGPTALPSAKGSVIRR</sequence>
<keyword evidence="3" id="KW-1185">Reference proteome</keyword>
<dbReference type="InterPro" id="IPR050789">
    <property type="entry name" value="Diverse_Enzym_Activities"/>
</dbReference>
<dbReference type="EC" id="3.-.-.-" evidence="2"/>
<reference evidence="2 3" key="1">
    <citation type="submission" date="2023-06" db="EMBL/GenBank/DDBJ databases">
        <authorList>
            <person name="Oyuntsetseg B."/>
            <person name="Kim S.B."/>
        </authorList>
    </citation>
    <scope>NUCLEOTIDE SEQUENCE [LARGE SCALE GENOMIC DNA]</scope>
    <source>
        <strain evidence="2 3">2-2</strain>
    </source>
</reference>
<dbReference type="InterPro" id="IPR012338">
    <property type="entry name" value="Beta-lactam/transpept-like"/>
</dbReference>
<dbReference type="Proteomes" id="UP001227101">
    <property type="component" value="Chromosome"/>
</dbReference>
<organism evidence="2 3">
    <name type="scientific">Amycolatopsis nalaikhensis</name>
    <dbReference type="NCBI Taxonomy" id="715472"/>
    <lineage>
        <taxon>Bacteria</taxon>
        <taxon>Bacillati</taxon>
        <taxon>Actinomycetota</taxon>
        <taxon>Actinomycetes</taxon>
        <taxon>Pseudonocardiales</taxon>
        <taxon>Pseudonocardiaceae</taxon>
        <taxon>Amycolatopsis</taxon>
    </lineage>
</organism>
<evidence type="ECO:0000259" key="1">
    <source>
        <dbReference type="Pfam" id="PF00144"/>
    </source>
</evidence>